<proteinExistence type="predicted"/>
<protein>
    <submittedName>
        <fullName evidence="2">Uncharacterized protein</fullName>
    </submittedName>
</protein>
<keyword evidence="3" id="KW-1185">Reference proteome</keyword>
<feature type="region of interest" description="Disordered" evidence="1">
    <location>
        <begin position="1"/>
        <end position="64"/>
    </location>
</feature>
<dbReference type="Proteomes" id="UP000503349">
    <property type="component" value="Chromosome 18"/>
</dbReference>
<organism evidence="2 3">
    <name type="scientific">Channa argus</name>
    <name type="common">Northern snakehead</name>
    <name type="synonym">Ophicephalus argus</name>
    <dbReference type="NCBI Taxonomy" id="215402"/>
    <lineage>
        <taxon>Eukaryota</taxon>
        <taxon>Metazoa</taxon>
        <taxon>Chordata</taxon>
        <taxon>Craniata</taxon>
        <taxon>Vertebrata</taxon>
        <taxon>Euteleostomi</taxon>
        <taxon>Actinopterygii</taxon>
        <taxon>Neopterygii</taxon>
        <taxon>Teleostei</taxon>
        <taxon>Neoteleostei</taxon>
        <taxon>Acanthomorphata</taxon>
        <taxon>Anabantaria</taxon>
        <taxon>Anabantiformes</taxon>
        <taxon>Channoidei</taxon>
        <taxon>Channidae</taxon>
        <taxon>Channa</taxon>
    </lineage>
</organism>
<reference evidence="3" key="2">
    <citation type="submission" date="2019-02" db="EMBL/GenBank/DDBJ databases">
        <title>Opniocepnalus argus Var Kimnra genome.</title>
        <authorList>
            <person name="Zhou C."/>
            <person name="Xiao S."/>
        </authorList>
    </citation>
    <scope>NUCLEOTIDE SEQUENCE [LARGE SCALE GENOMIC DNA]</scope>
</reference>
<reference evidence="2 3" key="1">
    <citation type="submission" date="2019-02" db="EMBL/GenBank/DDBJ databases">
        <title>Opniocepnalus argus genome.</title>
        <authorList>
            <person name="Zhou C."/>
            <person name="Xiao S."/>
        </authorList>
    </citation>
    <scope>NUCLEOTIDE SEQUENCE [LARGE SCALE GENOMIC DNA]</scope>
    <source>
        <strain evidence="2">OARG1902GOOAL</strain>
        <tissue evidence="2">Muscle</tissue>
    </source>
</reference>
<name>A0A6G1QKQ4_CHAAH</name>
<evidence type="ECO:0000313" key="3">
    <source>
        <dbReference type="Proteomes" id="UP000503349"/>
    </source>
</evidence>
<gene>
    <name evidence="2" type="ORF">EXN66_Car018820</name>
</gene>
<sequence length="64" mass="7091">MDPAHIGGDMSPLYMPRKRKSVQSQPKSPGVQRMPETACELSTAGYAPDAPDALKMKRTYGRKR</sequence>
<dbReference type="EMBL" id="CM015729">
    <property type="protein sequence ID" value="KAF3703132.1"/>
    <property type="molecule type" value="Genomic_DNA"/>
</dbReference>
<dbReference type="AlphaFoldDB" id="A0A6G1QKQ4"/>
<evidence type="ECO:0000256" key="1">
    <source>
        <dbReference type="SAM" id="MobiDB-lite"/>
    </source>
</evidence>
<evidence type="ECO:0000313" key="2">
    <source>
        <dbReference type="EMBL" id="KAF3703132.1"/>
    </source>
</evidence>
<accession>A0A6G1QKQ4</accession>